<organism evidence="1 2">
    <name type="scientific">Neobacillus bataviensis LMG 21833</name>
    <dbReference type="NCBI Taxonomy" id="1117379"/>
    <lineage>
        <taxon>Bacteria</taxon>
        <taxon>Bacillati</taxon>
        <taxon>Bacillota</taxon>
        <taxon>Bacilli</taxon>
        <taxon>Bacillales</taxon>
        <taxon>Bacillaceae</taxon>
        <taxon>Neobacillus</taxon>
    </lineage>
</organism>
<keyword evidence="2" id="KW-1185">Reference proteome</keyword>
<dbReference type="STRING" id="1117379.BABA_05751"/>
<dbReference type="eggNOG" id="ENOG502Z7P7">
    <property type="taxonomic scope" value="Bacteria"/>
</dbReference>
<dbReference type="PATRIC" id="fig|1117379.3.peg.1202"/>
<dbReference type="Pfam" id="PF05582">
    <property type="entry name" value="Peptidase_U57"/>
    <property type="match status" value="1"/>
</dbReference>
<evidence type="ECO:0000313" key="2">
    <source>
        <dbReference type="Proteomes" id="UP000006316"/>
    </source>
</evidence>
<protein>
    <submittedName>
        <fullName evidence="1">Sporulation peptidase YabG</fullName>
    </submittedName>
</protein>
<comment type="caution">
    <text evidence="1">The sequence shown here is derived from an EMBL/GenBank/DDBJ whole genome shotgun (WGS) entry which is preliminary data.</text>
</comment>
<dbReference type="MEROPS" id="U57.001"/>
<reference evidence="1 2" key="1">
    <citation type="journal article" date="2012" name="Front. Microbiol.">
        <title>Redundancy and modularity in membrane-associated dissimilatory nitrate reduction in Bacillus.</title>
        <authorList>
            <person name="Heylen K."/>
            <person name="Keltjens J."/>
        </authorList>
    </citation>
    <scope>NUCLEOTIDE SEQUENCE [LARGE SCALE GENOMIC DNA]</scope>
    <source>
        <strain evidence="2">LMG 21833T</strain>
    </source>
</reference>
<evidence type="ECO:0000313" key="1">
    <source>
        <dbReference type="EMBL" id="EKN70305.1"/>
    </source>
</evidence>
<dbReference type="NCBIfam" id="TIGR02855">
    <property type="entry name" value="spore_yabG"/>
    <property type="match status" value="1"/>
</dbReference>
<dbReference type="EMBL" id="AJLS01000040">
    <property type="protein sequence ID" value="EKN70305.1"/>
    <property type="molecule type" value="Genomic_DNA"/>
</dbReference>
<dbReference type="Proteomes" id="UP000006316">
    <property type="component" value="Unassembled WGS sequence"/>
</dbReference>
<gene>
    <name evidence="1" type="ORF">BABA_05751</name>
</gene>
<dbReference type="AlphaFoldDB" id="K6CGL8"/>
<proteinExistence type="predicted"/>
<dbReference type="InterPro" id="IPR008764">
    <property type="entry name" value="Peptidase_U57"/>
</dbReference>
<accession>K6CGL8</accession>
<sequence length="380" mass="42789">MNYIPISIRPFKGSFFCLAPGAIGSRSQANPSKRLKNNLSAGSSCACRRYTGAFRFSIHVDITVCIAYERNPKRKASFAGLIGVTAVDIKINDIVGRKSYNCDLLFRVMDLRQINDKKFAILYGEDFRLVADAPYTDLVVVNQHERVKLSQEYRTLEEQSLRLFTQDVELLKSRQEYAATGGYVKPSNYFQIPGRVLHLDGDPTYLKKCMTLYEKIGIPVLGIHCNEKEMPDKIAGLIDHYRPDILVITGHDAYSKAKGKMTDINAYRHSKHFVLTVREARKKIPHLDQLVIFAGACQSHFESLIHAGANFASSPSRINIHALDPVYIVAKISFTPFMERINVWDVLRNTLTGEKGLGGIETKGVLRTGMPYKPVQDVEE</sequence>
<name>K6CGL8_9BACI</name>